<keyword evidence="1" id="KW-0732">Signal</keyword>
<dbReference type="PANTHER" id="PTHR34876:SF2">
    <property type="entry name" value="GLUCANASE"/>
    <property type="match status" value="1"/>
</dbReference>
<name>A0AAN7A3N5_9PEZI</name>
<dbReference type="GO" id="GO:0004553">
    <property type="term" value="F:hydrolase activity, hydrolyzing O-glycosyl compounds"/>
    <property type="evidence" value="ECO:0007669"/>
    <property type="project" value="InterPro"/>
</dbReference>
<dbReference type="GO" id="GO:0030245">
    <property type="term" value="P:cellulose catabolic process"/>
    <property type="evidence" value="ECO:0007669"/>
    <property type="project" value="UniProtKB-KW"/>
</dbReference>
<dbReference type="Gene3D" id="3.20.20.40">
    <property type="entry name" value="1, 4-beta cellobiohydrolase"/>
    <property type="match status" value="1"/>
</dbReference>
<dbReference type="InterPro" id="IPR016288">
    <property type="entry name" value="Beta_cellobiohydrolase"/>
</dbReference>
<accession>A0AAN7A3N5</accession>
<feature type="signal peptide" evidence="1">
    <location>
        <begin position="1"/>
        <end position="21"/>
    </location>
</feature>
<reference evidence="2" key="1">
    <citation type="journal article" date="2023" name="Mol. Phylogenet. Evol.">
        <title>Genome-scale phylogeny and comparative genomics of the fungal order Sordariales.</title>
        <authorList>
            <person name="Hensen N."/>
            <person name="Bonometti L."/>
            <person name="Westerberg I."/>
            <person name="Brannstrom I.O."/>
            <person name="Guillou S."/>
            <person name="Cros-Aarteil S."/>
            <person name="Calhoun S."/>
            <person name="Haridas S."/>
            <person name="Kuo A."/>
            <person name="Mondo S."/>
            <person name="Pangilinan J."/>
            <person name="Riley R."/>
            <person name="LaButti K."/>
            <person name="Andreopoulos B."/>
            <person name="Lipzen A."/>
            <person name="Chen C."/>
            <person name="Yan M."/>
            <person name="Daum C."/>
            <person name="Ng V."/>
            <person name="Clum A."/>
            <person name="Steindorff A."/>
            <person name="Ohm R.A."/>
            <person name="Martin F."/>
            <person name="Silar P."/>
            <person name="Natvig D.O."/>
            <person name="Lalanne C."/>
            <person name="Gautier V."/>
            <person name="Ament-Velasquez S.L."/>
            <person name="Kruys A."/>
            <person name="Hutchinson M.I."/>
            <person name="Powell A.J."/>
            <person name="Barry K."/>
            <person name="Miller A.N."/>
            <person name="Grigoriev I.V."/>
            <person name="Debuchy R."/>
            <person name="Gladieux P."/>
            <person name="Hiltunen Thoren M."/>
            <person name="Johannesson H."/>
        </authorList>
    </citation>
    <scope>NUCLEOTIDE SEQUENCE</scope>
    <source>
        <strain evidence="2">CBS 892.96</strain>
    </source>
</reference>
<dbReference type="EMBL" id="MU866385">
    <property type="protein sequence ID" value="KAK4172883.1"/>
    <property type="molecule type" value="Genomic_DNA"/>
</dbReference>
<dbReference type="PANTHER" id="PTHR34876">
    <property type="match status" value="1"/>
</dbReference>
<comment type="caution">
    <text evidence="2">The sequence shown here is derived from an EMBL/GenBank/DDBJ whole genome shotgun (WGS) entry which is preliminary data.</text>
</comment>
<reference evidence="2" key="2">
    <citation type="submission" date="2023-05" db="EMBL/GenBank/DDBJ databases">
        <authorList>
            <consortium name="Lawrence Berkeley National Laboratory"/>
            <person name="Steindorff A."/>
            <person name="Hensen N."/>
            <person name="Bonometti L."/>
            <person name="Westerberg I."/>
            <person name="Brannstrom I.O."/>
            <person name="Guillou S."/>
            <person name="Cros-Aarteil S."/>
            <person name="Calhoun S."/>
            <person name="Haridas S."/>
            <person name="Kuo A."/>
            <person name="Mondo S."/>
            <person name="Pangilinan J."/>
            <person name="Riley R."/>
            <person name="Labutti K."/>
            <person name="Andreopoulos B."/>
            <person name="Lipzen A."/>
            <person name="Chen C."/>
            <person name="Yanf M."/>
            <person name="Daum C."/>
            <person name="Ng V."/>
            <person name="Clum A."/>
            <person name="Ohm R."/>
            <person name="Martin F."/>
            <person name="Silar P."/>
            <person name="Natvig D."/>
            <person name="Lalanne C."/>
            <person name="Gautier V."/>
            <person name="Ament-Velasquez S.L."/>
            <person name="Kruys A."/>
            <person name="Hutchinson M.I."/>
            <person name="Powell A.J."/>
            <person name="Barry K."/>
            <person name="Miller A.N."/>
            <person name="Grigoriev I.V."/>
            <person name="Debuchy R."/>
            <person name="Gladieux P."/>
            <person name="Thoren M.H."/>
            <person name="Johannesson H."/>
        </authorList>
    </citation>
    <scope>NUCLEOTIDE SEQUENCE</scope>
    <source>
        <strain evidence="2">CBS 892.96</strain>
    </source>
</reference>
<keyword evidence="1" id="KW-0119">Carbohydrate metabolism</keyword>
<protein>
    <recommendedName>
        <fullName evidence="1">Glucanase</fullName>
        <ecNumber evidence="1">3.2.1.-</ecNumber>
    </recommendedName>
</protein>
<dbReference type="Pfam" id="PF01341">
    <property type="entry name" value="Glyco_hydro_6"/>
    <property type="match status" value="1"/>
</dbReference>
<keyword evidence="1" id="KW-0624">Polysaccharide degradation</keyword>
<dbReference type="PRINTS" id="PR00733">
    <property type="entry name" value="GLHYDRLASE6"/>
</dbReference>
<dbReference type="InterPro" id="IPR036434">
    <property type="entry name" value="Beta_cellobiohydrolase_sf"/>
</dbReference>
<keyword evidence="3" id="KW-1185">Reference proteome</keyword>
<feature type="chain" id="PRO_5042665875" description="Glucanase" evidence="1">
    <location>
        <begin position="22"/>
        <end position="402"/>
    </location>
</feature>
<evidence type="ECO:0000313" key="3">
    <source>
        <dbReference type="Proteomes" id="UP001302321"/>
    </source>
</evidence>
<dbReference type="Proteomes" id="UP001302321">
    <property type="component" value="Unassembled WGS sequence"/>
</dbReference>
<dbReference type="AlphaFoldDB" id="A0AAN7A3N5"/>
<proteinExistence type="inferred from homology"/>
<keyword evidence="1" id="KW-0136">Cellulose degradation</keyword>
<gene>
    <name evidence="2" type="ORF">QBC36DRAFT_361489</name>
</gene>
<organism evidence="2 3">
    <name type="scientific">Triangularia setosa</name>
    <dbReference type="NCBI Taxonomy" id="2587417"/>
    <lineage>
        <taxon>Eukaryota</taxon>
        <taxon>Fungi</taxon>
        <taxon>Dikarya</taxon>
        <taxon>Ascomycota</taxon>
        <taxon>Pezizomycotina</taxon>
        <taxon>Sordariomycetes</taxon>
        <taxon>Sordariomycetidae</taxon>
        <taxon>Sordariales</taxon>
        <taxon>Podosporaceae</taxon>
        <taxon>Triangularia</taxon>
    </lineage>
</organism>
<keyword evidence="1" id="KW-0326">Glycosidase</keyword>
<evidence type="ECO:0000313" key="2">
    <source>
        <dbReference type="EMBL" id="KAK4172883.1"/>
    </source>
</evidence>
<evidence type="ECO:0000256" key="1">
    <source>
        <dbReference type="RuleBase" id="RU361186"/>
    </source>
</evidence>
<dbReference type="EC" id="3.2.1.-" evidence="1"/>
<keyword evidence="1" id="KW-0378">Hydrolase</keyword>
<comment type="similarity">
    <text evidence="1">Belongs to the glycosyl hydrolase family 6.</text>
</comment>
<sequence length="402" mass="44285">MKASQFSLLSLAMATITIVLASPLKPSLGDCPKVALNASTNIWNSYILHQSDSDYPQLVFQAASRIQNKILKQKVLKVADVGTFLNIDSPQAVTKLQRILLEMIPCDRIVGVSLQGMGLPEQGSYSNLPEYKMPIMPEEHKRNYVDPLVSIISAHPSTAFALIVEPFTLSAFIKPDGRKLSMAEEIYHESIPYALRSLGNLPNAILYLDAGHGGLLGWVQTLPQAASNISAAYKAAGSPPQFRGIAINIHNYNAWDLSPGEFATTRETRNYAQNEQTYLRLLGTRLQQLGVPNNAIMDTSRNGIHGLREEWDRWCNVYGAGLGRLPGLNIQPGQQQLDAFIWAKGPGYSDGSSESAISVYQKYCGGVDAHKPSPERGEWFQEYFETLVREANPPIKVSLKVA</sequence>
<dbReference type="SUPFAM" id="SSF51989">
    <property type="entry name" value="Glycosyl hydrolases family 6, cellulases"/>
    <property type="match status" value="1"/>
</dbReference>